<evidence type="ECO:0000313" key="2">
    <source>
        <dbReference type="WBParaSite" id="GPLIN_000418800"/>
    </source>
</evidence>
<proteinExistence type="predicted"/>
<sequence length="113" mass="12746">MTELKSVHQIYVTLWDIVQECGLAMSAICEGVKSMGSPPAVCKHNWLAITRIGRLCNDLIRCFIPPQPVVFEGSLGQLLWAYKYVMPDPMLETLELEPVQDPCEEAKLKVKKN</sequence>
<protein>
    <submittedName>
        <fullName evidence="2">Saposin B-type domain-containing protein</fullName>
    </submittedName>
</protein>
<dbReference type="Proteomes" id="UP000050741">
    <property type="component" value="Unassembled WGS sequence"/>
</dbReference>
<name>A0A183BUA2_GLOPA</name>
<reference evidence="1" key="1">
    <citation type="submission" date="2014-05" db="EMBL/GenBank/DDBJ databases">
        <title>The genome and life-stage specific transcriptomes of Globodera pallida elucidate key aspects of plant parasitism by a cyst nematode.</title>
        <authorList>
            <person name="Cotton J.A."/>
            <person name="Lilley C.J."/>
            <person name="Jones L.M."/>
            <person name="Kikuchi T."/>
            <person name="Reid A.J."/>
            <person name="Thorpe P."/>
            <person name="Tsai I.J."/>
            <person name="Beasley H."/>
            <person name="Blok V."/>
            <person name="Cock P.J.A."/>
            <person name="Van den Akker S.E."/>
            <person name="Holroyd N."/>
            <person name="Hunt M."/>
            <person name="Mantelin S."/>
            <person name="Naghra H."/>
            <person name="Pain A."/>
            <person name="Palomares-Rius J.E."/>
            <person name="Zarowiecki M."/>
            <person name="Berriman M."/>
            <person name="Jones J.T."/>
            <person name="Urwin P.E."/>
        </authorList>
    </citation>
    <scope>NUCLEOTIDE SEQUENCE [LARGE SCALE GENOMIC DNA]</scope>
    <source>
        <strain evidence="1">Lindley</strain>
    </source>
</reference>
<dbReference type="WBParaSite" id="GPLIN_000418800">
    <property type="protein sequence ID" value="GPLIN_000418800"/>
    <property type="gene ID" value="GPLIN_000418800"/>
</dbReference>
<accession>A0A183BUA2</accession>
<organism evidence="1 2">
    <name type="scientific">Globodera pallida</name>
    <name type="common">Potato cyst nematode worm</name>
    <name type="synonym">Heterodera pallida</name>
    <dbReference type="NCBI Taxonomy" id="36090"/>
    <lineage>
        <taxon>Eukaryota</taxon>
        <taxon>Metazoa</taxon>
        <taxon>Ecdysozoa</taxon>
        <taxon>Nematoda</taxon>
        <taxon>Chromadorea</taxon>
        <taxon>Rhabditida</taxon>
        <taxon>Tylenchina</taxon>
        <taxon>Tylenchomorpha</taxon>
        <taxon>Tylenchoidea</taxon>
        <taxon>Heteroderidae</taxon>
        <taxon>Heteroderinae</taxon>
        <taxon>Globodera</taxon>
    </lineage>
</organism>
<reference evidence="2" key="2">
    <citation type="submission" date="2016-06" db="UniProtKB">
        <authorList>
            <consortium name="WormBaseParasite"/>
        </authorList>
    </citation>
    <scope>IDENTIFICATION</scope>
</reference>
<dbReference type="AlphaFoldDB" id="A0A183BUA2"/>
<keyword evidence="1" id="KW-1185">Reference proteome</keyword>
<evidence type="ECO:0000313" key="1">
    <source>
        <dbReference type="Proteomes" id="UP000050741"/>
    </source>
</evidence>